<keyword evidence="2" id="KW-1185">Reference proteome</keyword>
<dbReference type="Proteomes" id="UP000231501">
    <property type="component" value="Unassembled WGS sequence"/>
</dbReference>
<proteinExistence type="predicted"/>
<evidence type="ECO:0000313" key="1">
    <source>
        <dbReference type="EMBL" id="PIM51906.1"/>
    </source>
</evidence>
<protein>
    <submittedName>
        <fullName evidence="1">Uncharacterized protein</fullName>
    </submittedName>
</protein>
<sequence length="173" mass="18749">MPARGIRSVADLEARCDVDDITGCWRMKTRSGRTVMNVWYAPLGDKVSIGTLIAHLTTGAAPAPGVVWHCTCTTFNCANPAHRKKGDRSSQMLNADLRRDPATIAKIKATKRATSRLSEDDVAAIVASNDTLHALAARFDISVSYASKVRNQQCRSTALAARSSSVFTWGQSR</sequence>
<organism evidence="1 2">
    <name type="scientific">Roseateles chitinivorans</name>
    <dbReference type="NCBI Taxonomy" id="2917965"/>
    <lineage>
        <taxon>Bacteria</taxon>
        <taxon>Pseudomonadati</taxon>
        <taxon>Pseudomonadota</taxon>
        <taxon>Betaproteobacteria</taxon>
        <taxon>Burkholderiales</taxon>
        <taxon>Sphaerotilaceae</taxon>
        <taxon>Roseateles</taxon>
    </lineage>
</organism>
<dbReference type="RefSeq" id="WP_099862870.1">
    <property type="nucleotide sequence ID" value="NZ_PEOG01000050.1"/>
</dbReference>
<accession>A0A2G9C656</accession>
<name>A0A2G9C656_9BURK</name>
<comment type="caution">
    <text evidence="1">The sequence shown here is derived from an EMBL/GenBank/DDBJ whole genome shotgun (WGS) entry which is preliminary data.</text>
</comment>
<dbReference type="EMBL" id="PEOG01000050">
    <property type="protein sequence ID" value="PIM51906.1"/>
    <property type="molecule type" value="Genomic_DNA"/>
</dbReference>
<reference evidence="1 2" key="1">
    <citation type="submission" date="2017-11" db="EMBL/GenBank/DDBJ databases">
        <title>Draft genome sequence of Mitsuaria sp. HWN-4.</title>
        <authorList>
            <person name="Gundlapally S.R."/>
        </authorList>
    </citation>
    <scope>NUCLEOTIDE SEQUENCE [LARGE SCALE GENOMIC DNA]</scope>
    <source>
        <strain evidence="1 2">HWN-4</strain>
    </source>
</reference>
<evidence type="ECO:0000313" key="2">
    <source>
        <dbReference type="Proteomes" id="UP000231501"/>
    </source>
</evidence>
<gene>
    <name evidence="1" type="ORF">CS062_17425</name>
</gene>
<dbReference type="AlphaFoldDB" id="A0A2G9C656"/>